<accession>A0A9W4X0R1</accession>
<evidence type="ECO:0000313" key="1">
    <source>
        <dbReference type="EMBL" id="CAI2199519.1"/>
    </source>
</evidence>
<protein>
    <submittedName>
        <fullName evidence="1">10312_t:CDS:1</fullName>
    </submittedName>
</protein>
<gene>
    <name evidence="1" type="ORF">FWILDA_LOCUS19114</name>
</gene>
<proteinExistence type="predicted"/>
<reference evidence="1" key="1">
    <citation type="submission" date="2022-08" db="EMBL/GenBank/DDBJ databases">
        <authorList>
            <person name="Kallberg Y."/>
            <person name="Tangrot J."/>
            <person name="Rosling A."/>
        </authorList>
    </citation>
    <scope>NUCLEOTIDE SEQUENCE</scope>
    <source>
        <strain evidence="1">Wild A</strain>
    </source>
</reference>
<dbReference type="Proteomes" id="UP001153678">
    <property type="component" value="Unassembled WGS sequence"/>
</dbReference>
<keyword evidence="2" id="KW-1185">Reference proteome</keyword>
<feature type="non-terminal residue" evidence="1">
    <location>
        <position position="1"/>
    </location>
</feature>
<feature type="non-terminal residue" evidence="1">
    <location>
        <position position="163"/>
    </location>
</feature>
<sequence>KDLTYLASFVEKYLQELKEGIIKNTAESRHLKELLYLMKYNLELEQPLFFKKIWSLLEPEEKKTDTETEEVIIEKDNGENYKQMMTKKLSERDRTVYLTKEFEKHASEIGKRIGTDLKLDDDLTEKLTTAIKENKEFSPRTKRILLIKEESLKHATPTREKNK</sequence>
<evidence type="ECO:0000313" key="2">
    <source>
        <dbReference type="Proteomes" id="UP001153678"/>
    </source>
</evidence>
<organism evidence="1 2">
    <name type="scientific">Funneliformis geosporum</name>
    <dbReference type="NCBI Taxonomy" id="1117311"/>
    <lineage>
        <taxon>Eukaryota</taxon>
        <taxon>Fungi</taxon>
        <taxon>Fungi incertae sedis</taxon>
        <taxon>Mucoromycota</taxon>
        <taxon>Glomeromycotina</taxon>
        <taxon>Glomeromycetes</taxon>
        <taxon>Glomerales</taxon>
        <taxon>Glomeraceae</taxon>
        <taxon>Funneliformis</taxon>
    </lineage>
</organism>
<name>A0A9W4X0R1_9GLOM</name>
<dbReference type="AlphaFoldDB" id="A0A9W4X0R1"/>
<dbReference type="EMBL" id="CAMKVN010021581">
    <property type="protein sequence ID" value="CAI2199519.1"/>
    <property type="molecule type" value="Genomic_DNA"/>
</dbReference>
<comment type="caution">
    <text evidence="1">The sequence shown here is derived from an EMBL/GenBank/DDBJ whole genome shotgun (WGS) entry which is preliminary data.</text>
</comment>